<dbReference type="SMART" id="SM00240">
    <property type="entry name" value="FHA"/>
    <property type="match status" value="1"/>
</dbReference>
<dbReference type="Pfam" id="PF13638">
    <property type="entry name" value="PIN_4"/>
    <property type="match status" value="1"/>
</dbReference>
<evidence type="ECO:0000313" key="3">
    <source>
        <dbReference type="EMBL" id="CAK9309661.1"/>
    </source>
</evidence>
<keyword evidence="4" id="KW-1185">Reference proteome</keyword>
<dbReference type="InterPro" id="IPR000253">
    <property type="entry name" value="FHA_dom"/>
</dbReference>
<protein>
    <recommendedName>
        <fullName evidence="2">FHA domain-containing protein</fullName>
    </recommendedName>
</protein>
<dbReference type="PANTHER" id="PTHR22593:SF8">
    <property type="entry name" value="FHA DOMAIN-CONTAINING PROTEIN PS1"/>
    <property type="match status" value="1"/>
</dbReference>
<dbReference type="Gene3D" id="3.40.50.1010">
    <property type="entry name" value="5'-nuclease"/>
    <property type="match status" value="1"/>
</dbReference>
<proteinExistence type="predicted"/>
<feature type="region of interest" description="Disordered" evidence="1">
    <location>
        <begin position="779"/>
        <end position="833"/>
    </location>
</feature>
<accession>A0ABP0XNB7</accession>
<dbReference type="InterPro" id="IPR008984">
    <property type="entry name" value="SMAD_FHA_dom_sf"/>
</dbReference>
<dbReference type="Pfam" id="PF00498">
    <property type="entry name" value="FHA"/>
    <property type="match status" value="1"/>
</dbReference>
<dbReference type="Proteomes" id="UP001642487">
    <property type="component" value="Chromosome 1"/>
</dbReference>
<evidence type="ECO:0000256" key="1">
    <source>
        <dbReference type="SAM" id="MobiDB-lite"/>
    </source>
</evidence>
<dbReference type="CDD" id="cd22691">
    <property type="entry name" value="FHA_PS1-like"/>
    <property type="match status" value="1"/>
</dbReference>
<feature type="compositionally biased region" description="Basic and acidic residues" evidence="1">
    <location>
        <begin position="817"/>
        <end position="831"/>
    </location>
</feature>
<organism evidence="3 4">
    <name type="scientific">Citrullus colocynthis</name>
    <name type="common">colocynth</name>
    <dbReference type="NCBI Taxonomy" id="252529"/>
    <lineage>
        <taxon>Eukaryota</taxon>
        <taxon>Viridiplantae</taxon>
        <taxon>Streptophyta</taxon>
        <taxon>Embryophyta</taxon>
        <taxon>Tracheophyta</taxon>
        <taxon>Spermatophyta</taxon>
        <taxon>Magnoliopsida</taxon>
        <taxon>eudicotyledons</taxon>
        <taxon>Gunneridae</taxon>
        <taxon>Pentapetalae</taxon>
        <taxon>rosids</taxon>
        <taxon>fabids</taxon>
        <taxon>Cucurbitales</taxon>
        <taxon>Cucurbitaceae</taxon>
        <taxon>Benincaseae</taxon>
        <taxon>Citrullus</taxon>
    </lineage>
</organism>
<dbReference type="EMBL" id="OZ021735">
    <property type="protein sequence ID" value="CAK9309661.1"/>
    <property type="molecule type" value="Genomic_DNA"/>
</dbReference>
<name>A0ABP0XNB7_9ROSI</name>
<evidence type="ECO:0000313" key="4">
    <source>
        <dbReference type="Proteomes" id="UP001642487"/>
    </source>
</evidence>
<evidence type="ECO:0000259" key="2">
    <source>
        <dbReference type="PROSITE" id="PS50006"/>
    </source>
</evidence>
<dbReference type="PROSITE" id="PS50006">
    <property type="entry name" value="FHA_DOMAIN"/>
    <property type="match status" value="1"/>
</dbReference>
<dbReference type="Gene3D" id="2.60.200.20">
    <property type="match status" value="1"/>
</dbReference>
<dbReference type="CDD" id="cd09880">
    <property type="entry name" value="PIN_Smg5-6-like"/>
    <property type="match status" value="1"/>
</dbReference>
<dbReference type="PANTHER" id="PTHR22593">
    <property type="entry name" value="TRANSMEMBRANE PROTEIN 18"/>
    <property type="match status" value="1"/>
</dbReference>
<gene>
    <name evidence="3" type="ORF">CITCOLO1_LOCUS1244</name>
</gene>
<feature type="domain" description="FHA" evidence="2">
    <location>
        <begin position="46"/>
        <end position="97"/>
    </location>
</feature>
<dbReference type="InterPro" id="IPR002716">
    <property type="entry name" value="PIN_dom"/>
</dbReference>
<dbReference type="SUPFAM" id="SSF49879">
    <property type="entry name" value="SMAD/FHA domain"/>
    <property type="match status" value="1"/>
</dbReference>
<reference evidence="3 4" key="1">
    <citation type="submission" date="2024-03" db="EMBL/GenBank/DDBJ databases">
        <authorList>
            <person name="Gkanogiannis A."/>
            <person name="Becerra Lopez-Lavalle L."/>
        </authorList>
    </citation>
    <scope>NUCLEOTIDE SEQUENCE [LARGE SCALE GENOMIC DNA]</scope>
</reference>
<sequence>MADRKEETPDQNELKIPVFTVLKNGAILKNIFIVNNVADRENEEVIILGRHPDCNIMLTHPSISRFHLQIHSNPSSQKLCVVDLSSVHGTWVSGKRIETGDRVEMMEGDTLRVGGSSRVYRLHWVPLSCAYDFEGPKEKKKHEVAIVEEKAVQDCEKEISLLDETKETVVDSAFGSIEPLYSDENWNIEMMKEIPLAPPLSDVEEMAVSSVDRVKFLSDLRNESEQVETSLISIPFGNEMKGLEMNFQPPSLPLSADNLSFNVDNIIMSSFFGSDSKSSSSRTNDTSGIWNIPLEDISSSLYEKQQCHSKIDPSLPLSAENLSFNVENIIMSSFFDGEGKSLSCNMFEWKETGSILTIPLENNSNNLSEVDDIEANPEYEYQQSTDENKGQRLQSMSLYRENSSDVQDTALTAFIDGEWESPSRNKCEQKEIDIMTMPFGHELGHVAVVDNEKPISDNESQRFVAERNLCSNFSNDETQDLPVHEVKSSSKQRLLALQSETVTEKNECMLELELHPLEDNHSSISTEKGIQEIELLTKIQAEGGEVYVDKGNGELYHHVTDCFLDCLSESKNDSAVKATSEVTPNSLMKLDVECCVEENYNARLETLEPSKSSVPGEDYEHKELSEPSFISCALVYVYSSLLDEEVRPEIAFEKECQIPHENLDVSLPIRSESALAMGRNIWLRRGKPTSFPRIETGVSRTNRAGTLLMDEINHEMAGDKSVINTLSHLDEEEEEEIFTPDKENFTPNTLLMKSLKKKNSIEDRGNCFRSSNSQTSIFKSRHKVKLEEELSEDSDKENQTPRLLQEQKLSKQISKNRRFEQEKTMTKKAGAERAPFQSLQSNIAGKKRPEATVVNKSARKSNISVCTGAMKNKFTVEGKKRWTMVVDTNSLLNKESMKSLQLLEGLQGTHLIVPRIVIRELDCLRRHGSLFRKTTEAPSVLQWIEDCMVQARWWIHVQSSEEGVPPVTPAATPQSTYTEGSSQSLFWRTTSSIQSITQSSFMEALSPTPEDHILDCALHFRRGVNHGQLVLISDDVSLKIKAMAEGLICETAKEFRESLVNPFSERFLWADSSPRGLTWSCPDDMVLRERYDRCSSRSSKGAEGAKGLKLILLHNSQYGMFR</sequence>